<dbReference type="PANTHER" id="PTHR44329:SF298">
    <property type="entry name" value="MIXED LINEAGE KINASE DOMAIN-LIKE PROTEIN"/>
    <property type="match status" value="1"/>
</dbReference>
<dbReference type="Pfam" id="PF08238">
    <property type="entry name" value="Sel1"/>
    <property type="match status" value="2"/>
</dbReference>
<dbReference type="Pfam" id="PF07714">
    <property type="entry name" value="PK_Tyr_Ser-Thr"/>
    <property type="match status" value="1"/>
</dbReference>
<dbReference type="InterPro" id="IPR059179">
    <property type="entry name" value="MLKL-like_MCAfunc"/>
</dbReference>
<dbReference type="InterPro" id="IPR001245">
    <property type="entry name" value="Ser-Thr/Tyr_kinase_cat_dom"/>
</dbReference>
<dbReference type="SUPFAM" id="SSF56112">
    <property type="entry name" value="Protein kinase-like (PK-like)"/>
    <property type="match status" value="1"/>
</dbReference>
<evidence type="ECO:0000259" key="3">
    <source>
        <dbReference type="PROSITE" id="PS50011"/>
    </source>
</evidence>
<dbReference type="InterPro" id="IPR036537">
    <property type="entry name" value="Adaptor_Cbl_N_dom_sf"/>
</dbReference>
<dbReference type="InterPro" id="IPR011009">
    <property type="entry name" value="Kinase-like_dom_sf"/>
</dbReference>
<dbReference type="OrthoDB" id="2314769at2759"/>
<name>A0A9N9FNM3_9GLOM</name>
<dbReference type="InterPro" id="IPR008266">
    <property type="entry name" value="Tyr_kinase_AS"/>
</dbReference>
<dbReference type="CDD" id="cd21037">
    <property type="entry name" value="MLKL_NTD"/>
    <property type="match status" value="1"/>
</dbReference>
<protein>
    <submittedName>
        <fullName evidence="4">3125_t:CDS:1</fullName>
    </submittedName>
</protein>
<dbReference type="InterPro" id="IPR006597">
    <property type="entry name" value="Sel1-like"/>
</dbReference>
<dbReference type="PROSITE" id="PS00109">
    <property type="entry name" value="PROTEIN_KINASE_TYR"/>
    <property type="match status" value="1"/>
</dbReference>
<dbReference type="GO" id="GO:0004672">
    <property type="term" value="F:protein kinase activity"/>
    <property type="evidence" value="ECO:0007669"/>
    <property type="project" value="InterPro"/>
</dbReference>
<dbReference type="EMBL" id="CAJVPV010003234">
    <property type="protein sequence ID" value="CAG8546778.1"/>
    <property type="molecule type" value="Genomic_DNA"/>
</dbReference>
<dbReference type="SMART" id="SM00671">
    <property type="entry name" value="SEL1"/>
    <property type="match status" value="2"/>
</dbReference>
<dbReference type="Gene3D" id="1.20.930.20">
    <property type="entry name" value="Adaptor protein Cbl, N-terminal domain"/>
    <property type="match status" value="1"/>
</dbReference>
<dbReference type="InterPro" id="IPR011990">
    <property type="entry name" value="TPR-like_helical_dom_sf"/>
</dbReference>
<accession>A0A9N9FNM3</accession>
<gene>
    <name evidence="4" type="ORF">AMORRO_LOCUS5385</name>
</gene>
<dbReference type="GO" id="GO:0097527">
    <property type="term" value="P:necroptotic signaling pathway"/>
    <property type="evidence" value="ECO:0007669"/>
    <property type="project" value="TreeGrafter"/>
</dbReference>
<evidence type="ECO:0000313" key="4">
    <source>
        <dbReference type="EMBL" id="CAG8546778.1"/>
    </source>
</evidence>
<dbReference type="Proteomes" id="UP000789342">
    <property type="component" value="Unassembled WGS sequence"/>
</dbReference>
<dbReference type="GO" id="GO:0005524">
    <property type="term" value="F:ATP binding"/>
    <property type="evidence" value="ECO:0007669"/>
    <property type="project" value="UniProtKB-KW"/>
</dbReference>
<evidence type="ECO:0000256" key="2">
    <source>
        <dbReference type="ARBA" id="ARBA00022840"/>
    </source>
</evidence>
<dbReference type="Gene3D" id="1.25.40.10">
    <property type="entry name" value="Tetratricopeptide repeat domain"/>
    <property type="match status" value="1"/>
</dbReference>
<dbReference type="PROSITE" id="PS50011">
    <property type="entry name" value="PROTEIN_KINASE_DOM"/>
    <property type="match status" value="1"/>
</dbReference>
<keyword evidence="2" id="KW-0067">ATP-binding</keyword>
<dbReference type="AlphaFoldDB" id="A0A9N9FNM3"/>
<dbReference type="PANTHER" id="PTHR44329">
    <property type="entry name" value="SERINE/THREONINE-PROTEIN KINASE TNNI3K-RELATED"/>
    <property type="match status" value="1"/>
</dbReference>
<dbReference type="Gene3D" id="1.10.510.10">
    <property type="entry name" value="Transferase(Phosphotransferase) domain 1"/>
    <property type="match status" value="1"/>
</dbReference>
<keyword evidence="1" id="KW-0547">Nucleotide-binding</keyword>
<dbReference type="SUPFAM" id="SSF81901">
    <property type="entry name" value="HCP-like"/>
    <property type="match status" value="1"/>
</dbReference>
<evidence type="ECO:0000256" key="1">
    <source>
        <dbReference type="ARBA" id="ARBA00022741"/>
    </source>
</evidence>
<dbReference type="InterPro" id="IPR000719">
    <property type="entry name" value="Prot_kinase_dom"/>
</dbReference>
<keyword evidence="5" id="KW-1185">Reference proteome</keyword>
<evidence type="ECO:0000313" key="5">
    <source>
        <dbReference type="Proteomes" id="UP000789342"/>
    </source>
</evidence>
<dbReference type="GO" id="GO:0007166">
    <property type="term" value="P:cell surface receptor signaling pathway"/>
    <property type="evidence" value="ECO:0007669"/>
    <property type="project" value="InterPro"/>
</dbReference>
<proteinExistence type="predicted"/>
<feature type="domain" description="Protein kinase" evidence="3">
    <location>
        <begin position="181"/>
        <end position="430"/>
    </location>
</feature>
<dbReference type="InterPro" id="IPR051681">
    <property type="entry name" value="Ser/Thr_Kinases-Pseudokinases"/>
</dbReference>
<reference evidence="4" key="1">
    <citation type="submission" date="2021-06" db="EMBL/GenBank/DDBJ databases">
        <authorList>
            <person name="Kallberg Y."/>
            <person name="Tangrot J."/>
            <person name="Rosling A."/>
        </authorList>
    </citation>
    <scope>NUCLEOTIDE SEQUENCE</scope>
    <source>
        <strain evidence="4">CL551</strain>
    </source>
</reference>
<sequence length="623" mass="73182">MPRVWKSQYNKKTCGILLTRVEFAECAVKSLVRHIEDHVEDFNSQEYYNTFAKFTNVMKRVQDFVEEISQLSQLKRFNNRQSIKDMLRTILEDFDTYSSKLKLQIFVNTEKDMEILNDDLEQIKFLVKSDLGTEINENQDYNEKYVTSLSTVQEQYKIINYEIDKSKVDLTFQVNKIPFKELKIPNGFEAKRGSVMKRRYKGMDVACKEVNIEKDDEIQAKKFKARVAILEKLHKCNSIIQFYGMSNFDDKDYMIYGWAERHSLREVYEKKKFTLCEKSSIALDICRGLVFLNATGIYHHDIRCENILMTARWEPKIANFTFAKEMEKETSEKNHQCSVNWMAPEKMTEYLPEHKKYPYTTACEIFSFGMLLWELRYERIPYKGKDTQDLIVHVRSGKREELIYNLSPCGDDKKYAQIIIRGKYLVHHFICLFPKSSKCEDIAPAGTTHNLESTSTIKVIPPIEDGTKALNKKNYKLAFDIFKANAEAGNTEAKYWIGEFYWKGKFVEKDRYEALKYYEMAAKEGYTKAKYQYAISFLNLYFDDEPLLQKKSRYIIGNLRTAALDNNAEAGYLLGEIHREGKLHTKVDKTLAKEYYEMAAMKGHKKASEVLKKLETEMNHEME</sequence>
<organism evidence="4 5">
    <name type="scientific">Acaulospora morrowiae</name>
    <dbReference type="NCBI Taxonomy" id="94023"/>
    <lineage>
        <taxon>Eukaryota</taxon>
        <taxon>Fungi</taxon>
        <taxon>Fungi incertae sedis</taxon>
        <taxon>Mucoromycota</taxon>
        <taxon>Glomeromycotina</taxon>
        <taxon>Glomeromycetes</taxon>
        <taxon>Diversisporales</taxon>
        <taxon>Acaulosporaceae</taxon>
        <taxon>Acaulospora</taxon>
    </lineage>
</organism>
<comment type="caution">
    <text evidence="4">The sequence shown here is derived from an EMBL/GenBank/DDBJ whole genome shotgun (WGS) entry which is preliminary data.</text>
</comment>